<gene>
    <name evidence="1" type="ORF">Pmani_010212</name>
</gene>
<evidence type="ECO:0000313" key="1">
    <source>
        <dbReference type="EMBL" id="KAK4318789.1"/>
    </source>
</evidence>
<protein>
    <submittedName>
        <fullName evidence="1">Uncharacterized protein</fullName>
    </submittedName>
</protein>
<evidence type="ECO:0000313" key="2">
    <source>
        <dbReference type="Proteomes" id="UP001292094"/>
    </source>
</evidence>
<sequence>MVLYRDTITPLLIPTLYCTGKSCRIYPVLKAAEGGLNVPTLKAQHAGSLGKTVYRVIPSKPNMGRHPYEGQDK</sequence>
<organism evidence="1 2">
    <name type="scientific">Petrolisthes manimaculis</name>
    <dbReference type="NCBI Taxonomy" id="1843537"/>
    <lineage>
        <taxon>Eukaryota</taxon>
        <taxon>Metazoa</taxon>
        <taxon>Ecdysozoa</taxon>
        <taxon>Arthropoda</taxon>
        <taxon>Crustacea</taxon>
        <taxon>Multicrustacea</taxon>
        <taxon>Malacostraca</taxon>
        <taxon>Eumalacostraca</taxon>
        <taxon>Eucarida</taxon>
        <taxon>Decapoda</taxon>
        <taxon>Pleocyemata</taxon>
        <taxon>Anomura</taxon>
        <taxon>Galatheoidea</taxon>
        <taxon>Porcellanidae</taxon>
        <taxon>Petrolisthes</taxon>
    </lineage>
</organism>
<dbReference type="Proteomes" id="UP001292094">
    <property type="component" value="Unassembled WGS sequence"/>
</dbReference>
<accession>A0AAE1Q1Z1</accession>
<dbReference type="EMBL" id="JAWZYT010000798">
    <property type="protein sequence ID" value="KAK4318789.1"/>
    <property type="molecule type" value="Genomic_DNA"/>
</dbReference>
<proteinExistence type="predicted"/>
<dbReference type="AlphaFoldDB" id="A0AAE1Q1Z1"/>
<keyword evidence="2" id="KW-1185">Reference proteome</keyword>
<reference evidence="1" key="1">
    <citation type="submission" date="2023-11" db="EMBL/GenBank/DDBJ databases">
        <title>Genome assemblies of two species of porcelain crab, Petrolisthes cinctipes and Petrolisthes manimaculis (Anomura: Porcellanidae).</title>
        <authorList>
            <person name="Angst P."/>
        </authorList>
    </citation>
    <scope>NUCLEOTIDE SEQUENCE</scope>
    <source>
        <strain evidence="1">PB745_02</strain>
        <tissue evidence="1">Gill</tissue>
    </source>
</reference>
<name>A0AAE1Q1Z1_9EUCA</name>
<comment type="caution">
    <text evidence="1">The sequence shown here is derived from an EMBL/GenBank/DDBJ whole genome shotgun (WGS) entry which is preliminary data.</text>
</comment>